<evidence type="ECO:0000259" key="4">
    <source>
        <dbReference type="Pfam" id="PF14304"/>
    </source>
</evidence>
<dbReference type="InterPro" id="IPR038192">
    <property type="entry name" value="CSTF_C_sf"/>
</dbReference>
<keyword evidence="2" id="KW-0539">Nucleus</keyword>
<dbReference type="InterPro" id="IPR025742">
    <property type="entry name" value="CSTF2_hinge"/>
</dbReference>
<proteinExistence type="predicted"/>
<dbReference type="PANTHER" id="PTHR45735">
    <property type="entry name" value="CLEAVAGE STIMULATION FACTOR SUBUNIT 2"/>
    <property type="match status" value="1"/>
</dbReference>
<sequence length="222" mass="23531">MSSQDTTTFATEQLLELLLQLKKTTPAAAKQILNDQPSIAYALITLMVSMNAINIEVFHKVLADYSAIAATAQPTAGPAAVPTPAPVPVPAIPPHLQPQAQYRNMTPPTIPTAYPNGNSTSQPYSYGQPHPPPQQVGGPGYAGYTQSGYPGAYPPYSAQQSSPTPPTNATPALPETLAHIPEDQKAIIMRVLSMTPEQINVLPPAERSTYIQLRATLGVPTG</sequence>
<feature type="region of interest" description="Disordered" evidence="3">
    <location>
        <begin position="103"/>
        <end position="173"/>
    </location>
</feature>
<gene>
    <name evidence="6" type="ORF">M378DRAFT_207180</name>
</gene>
<evidence type="ECO:0000313" key="7">
    <source>
        <dbReference type="Proteomes" id="UP000054549"/>
    </source>
</evidence>
<dbReference type="InterPro" id="IPR026896">
    <property type="entry name" value="CSTF_C"/>
</dbReference>
<feature type="domain" description="Cleavage stimulation factor subunit 2 hinge" evidence="5">
    <location>
        <begin position="8"/>
        <end position="62"/>
    </location>
</feature>
<dbReference type="Gene3D" id="1.10.20.70">
    <property type="entry name" value="Transcription termination and cleavage factor, C-terminal domain"/>
    <property type="match status" value="1"/>
</dbReference>
<name>A0A0C2XNT6_AMAMK</name>
<accession>A0A0C2XNT6</accession>
<dbReference type="Proteomes" id="UP000054549">
    <property type="component" value="Unassembled WGS sequence"/>
</dbReference>
<evidence type="ECO:0000256" key="2">
    <source>
        <dbReference type="ARBA" id="ARBA00023242"/>
    </source>
</evidence>
<dbReference type="OrthoDB" id="272703at2759"/>
<dbReference type="HOGENOM" id="CLU_067140_0_0_1"/>
<comment type="subcellular location">
    <subcellularLocation>
        <location evidence="1">Nucleus</location>
    </subcellularLocation>
</comment>
<evidence type="ECO:0000259" key="5">
    <source>
        <dbReference type="Pfam" id="PF14327"/>
    </source>
</evidence>
<evidence type="ECO:0000256" key="1">
    <source>
        <dbReference type="ARBA" id="ARBA00004123"/>
    </source>
</evidence>
<evidence type="ECO:0008006" key="8">
    <source>
        <dbReference type="Google" id="ProtNLM"/>
    </source>
</evidence>
<dbReference type="Pfam" id="PF14327">
    <property type="entry name" value="CSTF2_hinge"/>
    <property type="match status" value="1"/>
</dbReference>
<reference evidence="6 7" key="1">
    <citation type="submission" date="2014-04" db="EMBL/GenBank/DDBJ databases">
        <title>Evolutionary Origins and Diversification of the Mycorrhizal Mutualists.</title>
        <authorList>
            <consortium name="DOE Joint Genome Institute"/>
            <consortium name="Mycorrhizal Genomics Consortium"/>
            <person name="Kohler A."/>
            <person name="Kuo A."/>
            <person name="Nagy L.G."/>
            <person name="Floudas D."/>
            <person name="Copeland A."/>
            <person name="Barry K.W."/>
            <person name="Cichocki N."/>
            <person name="Veneault-Fourrey C."/>
            <person name="LaButti K."/>
            <person name="Lindquist E.A."/>
            <person name="Lipzen A."/>
            <person name="Lundell T."/>
            <person name="Morin E."/>
            <person name="Murat C."/>
            <person name="Riley R."/>
            <person name="Ohm R."/>
            <person name="Sun H."/>
            <person name="Tunlid A."/>
            <person name="Henrissat B."/>
            <person name="Grigoriev I.V."/>
            <person name="Hibbett D.S."/>
            <person name="Martin F."/>
        </authorList>
    </citation>
    <scope>NUCLEOTIDE SEQUENCE [LARGE SCALE GENOMIC DNA]</scope>
    <source>
        <strain evidence="6 7">Koide BX008</strain>
    </source>
</reference>
<dbReference type="PANTHER" id="PTHR45735:SF2">
    <property type="entry name" value="CLEAVAGE STIMULATION FACTOR SUBUNIT 2"/>
    <property type="match status" value="1"/>
</dbReference>
<dbReference type="GO" id="GO:0031124">
    <property type="term" value="P:mRNA 3'-end processing"/>
    <property type="evidence" value="ECO:0007669"/>
    <property type="project" value="InterPro"/>
</dbReference>
<dbReference type="EMBL" id="KN818222">
    <property type="protein sequence ID" value="KIL71266.1"/>
    <property type="molecule type" value="Genomic_DNA"/>
</dbReference>
<evidence type="ECO:0000256" key="3">
    <source>
        <dbReference type="SAM" id="MobiDB-lite"/>
    </source>
</evidence>
<dbReference type="GO" id="GO:0003729">
    <property type="term" value="F:mRNA binding"/>
    <property type="evidence" value="ECO:0007669"/>
    <property type="project" value="TreeGrafter"/>
</dbReference>
<evidence type="ECO:0000313" key="6">
    <source>
        <dbReference type="EMBL" id="KIL71266.1"/>
    </source>
</evidence>
<protein>
    <recommendedName>
        <fullName evidence="8">Cleavage stimulation factor subunit 2 hinge domain-containing protein</fullName>
    </recommendedName>
</protein>
<feature type="domain" description="Transcription termination and cleavage factor C-terminal" evidence="4">
    <location>
        <begin position="183"/>
        <end position="215"/>
    </location>
</feature>
<dbReference type="AlphaFoldDB" id="A0A0C2XNT6"/>
<dbReference type="GO" id="GO:0005847">
    <property type="term" value="C:mRNA cleavage and polyadenylation specificity factor complex"/>
    <property type="evidence" value="ECO:0007669"/>
    <property type="project" value="TreeGrafter"/>
</dbReference>
<feature type="compositionally biased region" description="Polar residues" evidence="3">
    <location>
        <begin position="115"/>
        <end position="125"/>
    </location>
</feature>
<organism evidence="6 7">
    <name type="scientific">Amanita muscaria (strain Koide BX008)</name>
    <dbReference type="NCBI Taxonomy" id="946122"/>
    <lineage>
        <taxon>Eukaryota</taxon>
        <taxon>Fungi</taxon>
        <taxon>Dikarya</taxon>
        <taxon>Basidiomycota</taxon>
        <taxon>Agaricomycotina</taxon>
        <taxon>Agaricomycetes</taxon>
        <taxon>Agaricomycetidae</taxon>
        <taxon>Agaricales</taxon>
        <taxon>Pluteineae</taxon>
        <taxon>Amanitaceae</taxon>
        <taxon>Amanita</taxon>
    </lineage>
</organism>
<dbReference type="STRING" id="946122.A0A0C2XNT6"/>
<dbReference type="InParanoid" id="A0A0C2XNT6"/>
<dbReference type="Pfam" id="PF14304">
    <property type="entry name" value="CSTF_C"/>
    <property type="match status" value="1"/>
</dbReference>
<keyword evidence="7" id="KW-1185">Reference proteome</keyword>